<dbReference type="AlphaFoldDB" id="A0A286ED40"/>
<keyword evidence="7 13" id="KW-0812">Transmembrane</keyword>
<evidence type="ECO:0000256" key="9">
    <source>
        <dbReference type="ARBA" id="ARBA00022989"/>
    </source>
</evidence>
<evidence type="ECO:0000256" key="7">
    <source>
        <dbReference type="ARBA" id="ARBA00022692"/>
    </source>
</evidence>
<evidence type="ECO:0000256" key="6">
    <source>
        <dbReference type="ARBA" id="ARBA00022519"/>
    </source>
</evidence>
<evidence type="ECO:0000256" key="10">
    <source>
        <dbReference type="ARBA" id="ARBA00023136"/>
    </source>
</evidence>
<evidence type="ECO:0000313" key="16">
    <source>
        <dbReference type="Proteomes" id="UP000219669"/>
    </source>
</evidence>
<evidence type="ECO:0000313" key="15">
    <source>
        <dbReference type="EMBL" id="SOD68847.1"/>
    </source>
</evidence>
<gene>
    <name evidence="15" type="ORF">SAMN02746062_01411</name>
</gene>
<dbReference type="OrthoDB" id="9805133at2"/>
<comment type="similarity">
    <text evidence="12">Belongs to the exbB/tolQ family.</text>
</comment>
<evidence type="ECO:0000256" key="5">
    <source>
        <dbReference type="ARBA" id="ARBA00022475"/>
    </source>
</evidence>
<evidence type="ECO:0000256" key="3">
    <source>
        <dbReference type="ARBA" id="ARBA00022093"/>
    </source>
</evidence>
<reference evidence="15 16" key="1">
    <citation type="submission" date="2017-09" db="EMBL/GenBank/DDBJ databases">
        <authorList>
            <person name="Ehlers B."/>
            <person name="Leendertz F.H."/>
        </authorList>
    </citation>
    <scope>NUCLEOTIDE SEQUENCE [LARGE SCALE GENOMIC DNA]</scope>
    <source>
        <strain evidence="15 16">DSM 16848</strain>
    </source>
</reference>
<comment type="function">
    <text evidence="11">Involved in the TonB-dependent energy-dependent transport of various receptor-bound substrates. Protects ExbD from proteolytic degradation and functionally stabilizes TonB.</text>
</comment>
<feature type="transmembrane region" description="Helical" evidence="13">
    <location>
        <begin position="171"/>
        <end position="192"/>
    </location>
</feature>
<keyword evidence="16" id="KW-1185">Reference proteome</keyword>
<dbReference type="PANTHER" id="PTHR30625">
    <property type="entry name" value="PROTEIN TOLQ"/>
    <property type="match status" value="1"/>
</dbReference>
<dbReference type="Pfam" id="PF01618">
    <property type="entry name" value="MotA_ExbB"/>
    <property type="match status" value="1"/>
</dbReference>
<feature type="transmembrane region" description="Helical" evidence="13">
    <location>
        <begin position="12"/>
        <end position="37"/>
    </location>
</feature>
<dbReference type="RefSeq" id="WP_097114446.1">
    <property type="nucleotide sequence ID" value="NZ_CP083931.1"/>
</dbReference>
<evidence type="ECO:0000256" key="4">
    <source>
        <dbReference type="ARBA" id="ARBA00022448"/>
    </source>
</evidence>
<evidence type="ECO:0000256" key="2">
    <source>
        <dbReference type="ARBA" id="ARBA00011471"/>
    </source>
</evidence>
<dbReference type="EMBL" id="OCNF01000011">
    <property type="protein sequence ID" value="SOD68847.1"/>
    <property type="molecule type" value="Genomic_DNA"/>
</dbReference>
<dbReference type="Proteomes" id="UP000219669">
    <property type="component" value="Unassembled WGS sequence"/>
</dbReference>
<keyword evidence="6" id="KW-0997">Cell inner membrane</keyword>
<dbReference type="GO" id="GO:0017038">
    <property type="term" value="P:protein import"/>
    <property type="evidence" value="ECO:0007669"/>
    <property type="project" value="TreeGrafter"/>
</dbReference>
<comment type="subcellular location">
    <subcellularLocation>
        <location evidence="1">Cell inner membrane</location>
        <topology evidence="1">Multi-pass membrane protein</topology>
    </subcellularLocation>
    <subcellularLocation>
        <location evidence="12">Membrane</location>
        <topology evidence="12">Multi-pass membrane protein</topology>
    </subcellularLocation>
</comment>
<keyword evidence="4 12" id="KW-0813">Transport</keyword>
<evidence type="ECO:0000256" key="13">
    <source>
        <dbReference type="SAM" id="Phobius"/>
    </source>
</evidence>
<dbReference type="GO" id="GO:0005886">
    <property type="term" value="C:plasma membrane"/>
    <property type="evidence" value="ECO:0007669"/>
    <property type="project" value="UniProtKB-SubCell"/>
</dbReference>
<sequence>MDLTLAFKSGDVVLIGVFLSLIVMSIATWCIMIWRFIALQKAKSSSNAIDTAFWQAENTEAAEKLIQNNDSPIAELVRDAFFARKQFADSQQKMLSASLPKSDFLEREIRHSYTKILNRYDGGLSVLASVGSTAPFIGLLGTVWGIYHALISITEKGQMSIAAVAGPIGEALVATTIGLFVAIPAVLGYNFFTRKNKMFARYLHNFAHDLHVYLINLKD</sequence>
<evidence type="ECO:0000256" key="8">
    <source>
        <dbReference type="ARBA" id="ARBA00022927"/>
    </source>
</evidence>
<keyword evidence="5" id="KW-1003">Cell membrane</keyword>
<dbReference type="InterPro" id="IPR002898">
    <property type="entry name" value="MotA_ExbB_proton_chnl"/>
</dbReference>
<comment type="subunit">
    <text evidence="2">The accessory proteins ExbB and ExbD seem to form a complex with TonB.</text>
</comment>
<protein>
    <recommendedName>
        <fullName evidence="3">Biopolymer transport protein ExbB</fullName>
    </recommendedName>
</protein>
<evidence type="ECO:0000256" key="12">
    <source>
        <dbReference type="RuleBase" id="RU004057"/>
    </source>
</evidence>
<name>A0A286ED40_9NEIS</name>
<feature type="transmembrane region" description="Helical" evidence="13">
    <location>
        <begin position="124"/>
        <end position="151"/>
    </location>
</feature>
<evidence type="ECO:0000256" key="11">
    <source>
        <dbReference type="ARBA" id="ARBA00024816"/>
    </source>
</evidence>
<dbReference type="InterPro" id="IPR050790">
    <property type="entry name" value="ExbB/TolQ_transport"/>
</dbReference>
<keyword evidence="8 12" id="KW-0653">Protein transport</keyword>
<dbReference type="PANTHER" id="PTHR30625:SF14">
    <property type="entry name" value="BIOPOLYMER TRANSPORT PROTEIN EXBB"/>
    <property type="match status" value="1"/>
</dbReference>
<keyword evidence="9 13" id="KW-1133">Transmembrane helix</keyword>
<proteinExistence type="inferred from homology"/>
<feature type="domain" description="MotA/TolQ/ExbB proton channel" evidence="14">
    <location>
        <begin position="92"/>
        <end position="201"/>
    </location>
</feature>
<keyword evidence="10 13" id="KW-0472">Membrane</keyword>
<evidence type="ECO:0000256" key="1">
    <source>
        <dbReference type="ARBA" id="ARBA00004429"/>
    </source>
</evidence>
<evidence type="ECO:0000259" key="14">
    <source>
        <dbReference type="Pfam" id="PF01618"/>
    </source>
</evidence>
<organism evidence="15 16">
    <name type="scientific">Alysiella filiformis DSM 16848</name>
    <dbReference type="NCBI Taxonomy" id="1120981"/>
    <lineage>
        <taxon>Bacteria</taxon>
        <taxon>Pseudomonadati</taxon>
        <taxon>Pseudomonadota</taxon>
        <taxon>Betaproteobacteria</taxon>
        <taxon>Neisseriales</taxon>
        <taxon>Neisseriaceae</taxon>
        <taxon>Alysiella</taxon>
    </lineage>
</organism>
<accession>A0A286ED40</accession>